<feature type="compositionally biased region" description="Basic residues" evidence="7">
    <location>
        <begin position="259"/>
        <end position="269"/>
    </location>
</feature>
<feature type="transmembrane region" description="Helical" evidence="8">
    <location>
        <begin position="129"/>
        <end position="151"/>
    </location>
</feature>
<dbReference type="SUPFAM" id="SSF103473">
    <property type="entry name" value="MFS general substrate transporter"/>
    <property type="match status" value="1"/>
</dbReference>
<keyword evidence="10" id="KW-1185">Reference proteome</keyword>
<evidence type="ECO:0000313" key="10">
    <source>
        <dbReference type="Proteomes" id="UP000077381"/>
    </source>
</evidence>
<keyword evidence="5 8" id="KW-1133">Transmembrane helix</keyword>
<dbReference type="InterPro" id="IPR010290">
    <property type="entry name" value="TM_effector"/>
</dbReference>
<dbReference type="STRING" id="1716141.STSP_40370"/>
<keyword evidence="3" id="KW-1003">Cell membrane</keyword>
<feature type="region of interest" description="Disordered" evidence="7">
    <location>
        <begin position="473"/>
        <end position="493"/>
    </location>
</feature>
<feature type="region of interest" description="Disordered" evidence="7">
    <location>
        <begin position="1"/>
        <end position="56"/>
    </location>
</feature>
<evidence type="ECO:0000256" key="1">
    <source>
        <dbReference type="ARBA" id="ARBA00004651"/>
    </source>
</evidence>
<comment type="caution">
    <text evidence="9">The sequence shown here is derived from an EMBL/GenBank/DDBJ whole genome shotgun (WGS) entry which is preliminary data.</text>
</comment>
<dbReference type="Pfam" id="PF05977">
    <property type="entry name" value="MFS_3"/>
    <property type="match status" value="1"/>
</dbReference>
<feature type="transmembrane region" description="Helical" evidence="8">
    <location>
        <begin position="327"/>
        <end position="345"/>
    </location>
</feature>
<feature type="transmembrane region" description="Helical" evidence="8">
    <location>
        <begin position="291"/>
        <end position="315"/>
    </location>
</feature>
<evidence type="ECO:0000256" key="5">
    <source>
        <dbReference type="ARBA" id="ARBA00022989"/>
    </source>
</evidence>
<proteinExistence type="predicted"/>
<accession>A0A177HNV6</accession>
<dbReference type="PANTHER" id="PTHR23513:SF11">
    <property type="entry name" value="STAPHYLOFERRIN A TRANSPORTER"/>
    <property type="match status" value="1"/>
</dbReference>
<gene>
    <name evidence="9" type="ORF">STSP_40370</name>
</gene>
<sequence length="493" mass="50035">MPEPRSVPESGSVPEPRSAPGRRESRSVSGEPESRSFFGRSKRRRSGPDRGEDRAPWRSLRHRSMRWWSFANLVSNTGTWMQLTVQNLLVLQITGSAAATGLSLSVQAAPGLLLGLAGGAAVDAWPRKLTAAASQAVLGAVAFTTAALVAFDLLTMPLLMVLAAVTGLIATVDGPATALLGNDLVPTKDVPSAIALGSVVHSAGRLIGVALAGVAVAGFGTAVAYAANGLSFLFVAAVIPFLRPADPATRTRTAPAPRAARRPARRGKRPSSGAGTGSRDGLVFFLRRPRLVALAGITAVSAVFGRNYSLTLAVLVTGPLAGGTEEFGTVSTVLAVGGIAGAVIAGRMQRPSVRLVAGLAATGALLQVAAGLSPSLFLLILLVAPMAVVESVSDTAGTTLLQTDPPPHMRGRVLGVWRSASTGWGLAGPPLLGLLMEWAGPRGALVAGGLVIVGAIGAGGVLQTRLHTGRRGAAGLDGPAAASAPVRELSTAA</sequence>
<dbReference type="InterPro" id="IPR036259">
    <property type="entry name" value="MFS_trans_sf"/>
</dbReference>
<evidence type="ECO:0000256" key="7">
    <source>
        <dbReference type="SAM" id="MobiDB-lite"/>
    </source>
</evidence>
<dbReference type="PATRIC" id="fig|1716141.3.peg.4248"/>
<feature type="transmembrane region" description="Helical" evidence="8">
    <location>
        <begin position="222"/>
        <end position="242"/>
    </location>
</feature>
<dbReference type="Proteomes" id="UP000077381">
    <property type="component" value="Unassembled WGS sequence"/>
</dbReference>
<organism evidence="9 10">
    <name type="scientific">Streptomyces jeddahensis</name>
    <dbReference type="NCBI Taxonomy" id="1716141"/>
    <lineage>
        <taxon>Bacteria</taxon>
        <taxon>Bacillati</taxon>
        <taxon>Actinomycetota</taxon>
        <taxon>Actinomycetes</taxon>
        <taxon>Kitasatosporales</taxon>
        <taxon>Streptomycetaceae</taxon>
        <taxon>Streptomyces</taxon>
    </lineage>
</organism>
<feature type="transmembrane region" description="Helical" evidence="8">
    <location>
        <begin position="443"/>
        <end position="462"/>
    </location>
</feature>
<feature type="compositionally biased region" description="Low complexity" evidence="7">
    <location>
        <begin position="249"/>
        <end position="258"/>
    </location>
</feature>
<evidence type="ECO:0000256" key="4">
    <source>
        <dbReference type="ARBA" id="ARBA00022692"/>
    </source>
</evidence>
<keyword evidence="2" id="KW-0813">Transport</keyword>
<feature type="compositionally biased region" description="Basic and acidic residues" evidence="7">
    <location>
        <begin position="46"/>
        <end position="56"/>
    </location>
</feature>
<dbReference type="PANTHER" id="PTHR23513">
    <property type="entry name" value="INTEGRAL MEMBRANE EFFLUX PROTEIN-RELATED"/>
    <property type="match status" value="1"/>
</dbReference>
<evidence type="ECO:0000313" key="9">
    <source>
        <dbReference type="EMBL" id="OAH12691.1"/>
    </source>
</evidence>
<evidence type="ECO:0000256" key="8">
    <source>
        <dbReference type="SAM" id="Phobius"/>
    </source>
</evidence>
<dbReference type="CDD" id="cd06173">
    <property type="entry name" value="MFS_MefA_like"/>
    <property type="match status" value="1"/>
</dbReference>
<feature type="transmembrane region" description="Helical" evidence="8">
    <location>
        <begin position="157"/>
        <end position="181"/>
    </location>
</feature>
<dbReference type="Gene3D" id="1.20.1250.20">
    <property type="entry name" value="MFS general substrate transporter like domains"/>
    <property type="match status" value="1"/>
</dbReference>
<reference evidence="9 10" key="1">
    <citation type="submission" date="2015-12" db="EMBL/GenBank/DDBJ databases">
        <title>Genome sequence of Streptomyces sp. G25.</title>
        <authorList>
            <person name="Poehlein A."/>
            <person name="Roettig A."/>
            <person name="Hiessl S."/>
            <person name="Hauschild P."/>
            <person name="Schauer J."/>
            <person name="Madkour M.H."/>
            <person name="Al-Ansari A.M."/>
            <person name="Almakishah N.H."/>
            <person name="Steinbuechel A."/>
            <person name="Daniel R."/>
        </authorList>
    </citation>
    <scope>NUCLEOTIDE SEQUENCE [LARGE SCALE GENOMIC DNA]</scope>
    <source>
        <strain evidence="10">G25(2015)</strain>
    </source>
</reference>
<keyword evidence="6 8" id="KW-0472">Membrane</keyword>
<feature type="region of interest" description="Disordered" evidence="7">
    <location>
        <begin position="249"/>
        <end position="277"/>
    </location>
</feature>
<comment type="subcellular location">
    <subcellularLocation>
        <location evidence="1">Cell membrane</location>
        <topology evidence="1">Multi-pass membrane protein</topology>
    </subcellularLocation>
</comment>
<evidence type="ECO:0000256" key="6">
    <source>
        <dbReference type="ARBA" id="ARBA00023136"/>
    </source>
</evidence>
<keyword evidence="4 8" id="KW-0812">Transmembrane</keyword>
<name>A0A177HNV6_9ACTN</name>
<dbReference type="EMBL" id="LOHS01000088">
    <property type="protein sequence ID" value="OAH12691.1"/>
    <property type="molecule type" value="Genomic_DNA"/>
</dbReference>
<evidence type="ECO:0000256" key="3">
    <source>
        <dbReference type="ARBA" id="ARBA00022475"/>
    </source>
</evidence>
<feature type="compositionally biased region" description="Low complexity" evidence="7">
    <location>
        <begin position="473"/>
        <end position="485"/>
    </location>
</feature>
<protein>
    <submittedName>
        <fullName evidence="9">Enterobactin exporter EntS</fullName>
    </submittedName>
</protein>
<feature type="transmembrane region" description="Helical" evidence="8">
    <location>
        <begin position="97"/>
        <end position="117"/>
    </location>
</feature>
<dbReference type="AlphaFoldDB" id="A0A177HNV6"/>
<dbReference type="GO" id="GO:0005886">
    <property type="term" value="C:plasma membrane"/>
    <property type="evidence" value="ECO:0007669"/>
    <property type="project" value="UniProtKB-SubCell"/>
</dbReference>
<feature type="transmembrane region" description="Helical" evidence="8">
    <location>
        <begin position="357"/>
        <end position="384"/>
    </location>
</feature>
<evidence type="ECO:0000256" key="2">
    <source>
        <dbReference type="ARBA" id="ARBA00022448"/>
    </source>
</evidence>